<organism evidence="15 16">
    <name type="scientific">Velamenicoccus archaeovorus</name>
    <dbReference type="NCBI Taxonomy" id="1930593"/>
    <lineage>
        <taxon>Bacteria</taxon>
        <taxon>Pseudomonadati</taxon>
        <taxon>Candidatus Omnitrophota</taxon>
        <taxon>Candidatus Velamenicoccus</taxon>
    </lineage>
</organism>
<dbReference type="SUPFAM" id="SSF51306">
    <property type="entry name" value="LexA/Signal peptidase"/>
    <property type="match status" value="1"/>
</dbReference>
<protein>
    <submittedName>
        <fullName evidence="15">SOS-response repressor and protease LexA</fullName>
    </submittedName>
</protein>
<keyword evidence="16" id="KW-1185">Reference proteome</keyword>
<accession>A0A410P788</accession>
<dbReference type="InterPro" id="IPR015927">
    <property type="entry name" value="Peptidase_S24_S26A/B/C"/>
</dbReference>
<evidence type="ECO:0000256" key="9">
    <source>
        <dbReference type="ARBA" id="ARBA00023163"/>
    </source>
</evidence>
<dbReference type="KEGG" id="vai:BU251_09045"/>
<dbReference type="OrthoDB" id="9802364at2"/>
<evidence type="ECO:0000256" key="10">
    <source>
        <dbReference type="ARBA" id="ARBA00023204"/>
    </source>
</evidence>
<dbReference type="InterPro" id="IPR050077">
    <property type="entry name" value="LexA_repressor"/>
</dbReference>
<name>A0A410P788_VELA1</name>
<dbReference type="AlphaFoldDB" id="A0A410P788"/>
<evidence type="ECO:0000256" key="5">
    <source>
        <dbReference type="ARBA" id="ARBA00022801"/>
    </source>
</evidence>
<evidence type="ECO:0000256" key="8">
    <source>
        <dbReference type="ARBA" id="ARBA00023125"/>
    </source>
</evidence>
<dbReference type="InterPro" id="IPR006197">
    <property type="entry name" value="Peptidase_S24_LexA"/>
</dbReference>
<gene>
    <name evidence="15" type="ORF">BU251_09045</name>
</gene>
<evidence type="ECO:0000313" key="15">
    <source>
        <dbReference type="EMBL" id="QAT18076.1"/>
    </source>
</evidence>
<dbReference type="NCBIfam" id="TIGR00498">
    <property type="entry name" value="lexA"/>
    <property type="match status" value="1"/>
</dbReference>
<dbReference type="GO" id="GO:0004252">
    <property type="term" value="F:serine-type endopeptidase activity"/>
    <property type="evidence" value="ECO:0007669"/>
    <property type="project" value="InterPro"/>
</dbReference>
<evidence type="ECO:0000313" key="16">
    <source>
        <dbReference type="Proteomes" id="UP000287243"/>
    </source>
</evidence>
<dbReference type="GO" id="GO:0006260">
    <property type="term" value="P:DNA replication"/>
    <property type="evidence" value="ECO:0007669"/>
    <property type="project" value="UniProtKB-KW"/>
</dbReference>
<keyword evidence="8" id="KW-0238">DNA-binding</keyword>
<dbReference type="SUPFAM" id="SSF46785">
    <property type="entry name" value="Winged helix' DNA-binding domain"/>
    <property type="match status" value="1"/>
</dbReference>
<keyword evidence="2" id="KW-0678">Repressor</keyword>
<evidence type="ECO:0000256" key="4">
    <source>
        <dbReference type="ARBA" id="ARBA00022763"/>
    </source>
</evidence>
<dbReference type="InterPro" id="IPR006200">
    <property type="entry name" value="LexA"/>
</dbReference>
<dbReference type="Pfam" id="PF00717">
    <property type="entry name" value="Peptidase_S24"/>
    <property type="match status" value="1"/>
</dbReference>
<dbReference type="GO" id="GO:0045892">
    <property type="term" value="P:negative regulation of DNA-templated transcription"/>
    <property type="evidence" value="ECO:0007669"/>
    <property type="project" value="InterPro"/>
</dbReference>
<dbReference type="Proteomes" id="UP000287243">
    <property type="component" value="Chromosome"/>
</dbReference>
<keyword evidence="7" id="KW-0805">Transcription regulation</keyword>
<dbReference type="Pfam" id="PF01726">
    <property type="entry name" value="LexA_DNA_bind"/>
    <property type="match status" value="1"/>
</dbReference>
<evidence type="ECO:0000259" key="13">
    <source>
        <dbReference type="Pfam" id="PF00717"/>
    </source>
</evidence>
<dbReference type="PANTHER" id="PTHR33516:SF2">
    <property type="entry name" value="LEXA REPRESSOR-RELATED"/>
    <property type="match status" value="1"/>
</dbReference>
<keyword evidence="11" id="KW-0742">SOS response</keyword>
<dbReference type="InterPro" id="IPR036388">
    <property type="entry name" value="WH-like_DNA-bd_sf"/>
</dbReference>
<dbReference type="Gene3D" id="1.10.10.10">
    <property type="entry name" value="Winged helix-like DNA-binding domain superfamily/Winged helix DNA-binding domain"/>
    <property type="match status" value="1"/>
</dbReference>
<evidence type="ECO:0000256" key="6">
    <source>
        <dbReference type="ARBA" id="ARBA00022813"/>
    </source>
</evidence>
<keyword evidence="10" id="KW-0234">DNA repair</keyword>
<evidence type="ECO:0000256" key="12">
    <source>
        <dbReference type="RuleBase" id="RU003991"/>
    </source>
</evidence>
<evidence type="ECO:0000256" key="2">
    <source>
        <dbReference type="ARBA" id="ARBA00022491"/>
    </source>
</evidence>
<dbReference type="GO" id="GO:0009432">
    <property type="term" value="P:SOS response"/>
    <property type="evidence" value="ECO:0007669"/>
    <property type="project" value="UniProtKB-KW"/>
</dbReference>
<evidence type="ECO:0000256" key="11">
    <source>
        <dbReference type="ARBA" id="ARBA00023236"/>
    </source>
</evidence>
<dbReference type="RefSeq" id="WP_128700825.1">
    <property type="nucleotide sequence ID" value="NZ_CP019384.1"/>
</dbReference>
<keyword evidence="6 12" id="KW-0068">Autocatalytic cleavage</keyword>
<dbReference type="PRINTS" id="PR00726">
    <property type="entry name" value="LEXASERPTASE"/>
</dbReference>
<feature type="domain" description="Peptidase S24/S26A/S26B/S26C" evidence="13">
    <location>
        <begin position="85"/>
        <end position="201"/>
    </location>
</feature>
<dbReference type="GO" id="GO:0003677">
    <property type="term" value="F:DNA binding"/>
    <property type="evidence" value="ECO:0007669"/>
    <property type="project" value="UniProtKB-KW"/>
</dbReference>
<keyword evidence="3" id="KW-0235">DNA replication</keyword>
<dbReference type="InterPro" id="IPR036390">
    <property type="entry name" value="WH_DNA-bd_sf"/>
</dbReference>
<feature type="domain" description="LexA repressor DNA-binding" evidence="14">
    <location>
        <begin position="5"/>
        <end position="63"/>
    </location>
</feature>
<evidence type="ECO:0000256" key="1">
    <source>
        <dbReference type="ARBA" id="ARBA00007484"/>
    </source>
</evidence>
<dbReference type="InterPro" id="IPR006199">
    <property type="entry name" value="LexA_DNA-bd_dom"/>
</dbReference>
<keyword evidence="15" id="KW-0645">Protease</keyword>
<dbReference type="Gene3D" id="2.10.109.10">
    <property type="entry name" value="Umud Fragment, subunit A"/>
    <property type="match status" value="1"/>
</dbReference>
<keyword evidence="5 12" id="KW-0378">Hydrolase</keyword>
<dbReference type="EMBL" id="CP019384">
    <property type="protein sequence ID" value="QAT18076.1"/>
    <property type="molecule type" value="Genomic_DNA"/>
</dbReference>
<evidence type="ECO:0000259" key="14">
    <source>
        <dbReference type="Pfam" id="PF01726"/>
    </source>
</evidence>
<sequence length="207" mass="22893">MQTTAITNKELEAIREIRNFILHIGRIPSMRELMSSLGYRSPRSASLIVNKLIEKGVLRRRDDGSLQFVKSVGDDRIRAQTVDVPLVGVVACGAPMLAEENIQAKIPVSIKLACPPHRYFLLKTKGDSMNQKGIGDGDFVLVRQQVTAKNGDTVVALIDNEATVKEFHEAGETVVLKPRSKNKQHQPIVLTRDFQIQGVVVATIPNM</sequence>
<dbReference type="GO" id="GO:0006281">
    <property type="term" value="P:DNA repair"/>
    <property type="evidence" value="ECO:0007669"/>
    <property type="project" value="UniProtKB-KW"/>
</dbReference>
<dbReference type="CDD" id="cd06529">
    <property type="entry name" value="S24_LexA-like"/>
    <property type="match status" value="1"/>
</dbReference>
<dbReference type="InterPro" id="IPR039418">
    <property type="entry name" value="LexA-like"/>
</dbReference>
<keyword evidence="9" id="KW-0804">Transcription</keyword>
<reference evidence="15 16" key="1">
    <citation type="submission" date="2017-01" db="EMBL/GenBank/DDBJ databases">
        <title>First insights into the biology of 'candidatus Vampirococcus archaeovorus'.</title>
        <authorList>
            <person name="Kizina J."/>
            <person name="Jordan S."/>
            <person name="Stueber K."/>
            <person name="Reinhardt R."/>
            <person name="Harder J."/>
        </authorList>
    </citation>
    <scope>NUCLEOTIDE SEQUENCE [LARGE SCALE GENOMIC DNA]</scope>
    <source>
        <strain evidence="15 16">LiM</strain>
    </source>
</reference>
<evidence type="ECO:0000256" key="7">
    <source>
        <dbReference type="ARBA" id="ARBA00023015"/>
    </source>
</evidence>
<dbReference type="InterPro" id="IPR036286">
    <property type="entry name" value="LexA/Signal_pep-like_sf"/>
</dbReference>
<dbReference type="GO" id="GO:0006508">
    <property type="term" value="P:proteolysis"/>
    <property type="evidence" value="ECO:0007669"/>
    <property type="project" value="UniProtKB-KW"/>
</dbReference>
<comment type="similarity">
    <text evidence="1 12">Belongs to the peptidase S24 family.</text>
</comment>
<dbReference type="PANTHER" id="PTHR33516">
    <property type="entry name" value="LEXA REPRESSOR"/>
    <property type="match status" value="1"/>
</dbReference>
<proteinExistence type="inferred from homology"/>
<keyword evidence="4" id="KW-0227">DNA damage</keyword>
<evidence type="ECO:0000256" key="3">
    <source>
        <dbReference type="ARBA" id="ARBA00022705"/>
    </source>
</evidence>